<gene>
    <name evidence="1" type="ORF">MENTE1834_LOCUS22686</name>
</gene>
<reference evidence="1" key="1">
    <citation type="submission" date="2023-11" db="EMBL/GenBank/DDBJ databases">
        <authorList>
            <person name="Poullet M."/>
        </authorList>
    </citation>
    <scope>NUCLEOTIDE SEQUENCE</scope>
    <source>
        <strain evidence="1">E1834</strain>
    </source>
</reference>
<sequence>MQFIFNLIISILLLFSLKLINCLNKNPFLQRPNIMVFMVDDLGVGDLQIFGNLEQEINPVDKLVREGIKFTNAYSADSVCSPARAAFMTGILE</sequence>
<keyword evidence="2" id="KW-1185">Reference proteome</keyword>
<proteinExistence type="predicted"/>
<name>A0ACB0ZA20_MELEN</name>
<dbReference type="EMBL" id="CAVMJV010000028">
    <property type="protein sequence ID" value="CAK5075859.1"/>
    <property type="molecule type" value="Genomic_DNA"/>
</dbReference>
<organism evidence="1 2">
    <name type="scientific">Meloidogyne enterolobii</name>
    <name type="common">Root-knot nematode worm</name>
    <name type="synonym">Meloidogyne mayaguensis</name>
    <dbReference type="NCBI Taxonomy" id="390850"/>
    <lineage>
        <taxon>Eukaryota</taxon>
        <taxon>Metazoa</taxon>
        <taxon>Ecdysozoa</taxon>
        <taxon>Nematoda</taxon>
        <taxon>Chromadorea</taxon>
        <taxon>Rhabditida</taxon>
        <taxon>Tylenchina</taxon>
        <taxon>Tylenchomorpha</taxon>
        <taxon>Tylenchoidea</taxon>
        <taxon>Meloidogynidae</taxon>
        <taxon>Meloidogyninae</taxon>
        <taxon>Meloidogyne</taxon>
    </lineage>
</organism>
<evidence type="ECO:0000313" key="1">
    <source>
        <dbReference type="EMBL" id="CAK5075859.1"/>
    </source>
</evidence>
<evidence type="ECO:0000313" key="2">
    <source>
        <dbReference type="Proteomes" id="UP001497535"/>
    </source>
</evidence>
<dbReference type="Proteomes" id="UP001497535">
    <property type="component" value="Unassembled WGS sequence"/>
</dbReference>
<protein>
    <submittedName>
        <fullName evidence="1">Uncharacterized protein</fullName>
    </submittedName>
</protein>
<comment type="caution">
    <text evidence="1">The sequence shown here is derived from an EMBL/GenBank/DDBJ whole genome shotgun (WGS) entry which is preliminary data.</text>
</comment>
<accession>A0ACB0ZA20</accession>